<dbReference type="Gene3D" id="3.40.720.10">
    <property type="entry name" value="Alkaline Phosphatase, subunit A"/>
    <property type="match status" value="1"/>
</dbReference>
<evidence type="ECO:0000256" key="1">
    <source>
        <dbReference type="ARBA" id="ARBA00022801"/>
    </source>
</evidence>
<dbReference type="RefSeq" id="WP_348267205.1">
    <property type="nucleotide sequence ID" value="NZ_CP121194.1"/>
</dbReference>
<dbReference type="KEGG" id="epl:P4G45_14570"/>
<sequence length="450" mass="50168">MSRISWCACVPDIVASMVQVPVDNRAMLPHTVCSSKQVNGMMPDKSKPGIQNLRHVVVLMMENRSFDHMLGDLTKTNPAIDGIKGTESNPDTTGVQIPVQPLAEYQSQLDPDPNHHFAAVNLQIFDDPLNGPPLPPTMQGFVKSYFNQQQNVAHSHDILYYFTRDKLPVLTTLATEFAVFNRWFASIPGPTICNRAFAHYGTSFGQVSMDVFYEGKQYKSIYNRMLDAGRTVKLFYYDTASSTMEVVNLLQNEPSLFGTFSDFLRACDQNALPDYCFIEPNYTDHDAPDGSGEAIACDQHPDHDVRAGEQFIATIYNKIRENPALWSTTALLIVYDEHGGIYDHVSPPACTSDGFVAQPSETGTHDAFHFDRLGVRVPAILVSPWVPKGTVINDVFEHASIPATVTQWFIPNFDATHARSPREIASNTFLDHLSLNTVRDSNDCPDFQLS</sequence>
<accession>A0AAU7CW25</accession>
<dbReference type="GO" id="GO:0009395">
    <property type="term" value="P:phospholipid catabolic process"/>
    <property type="evidence" value="ECO:0007669"/>
    <property type="project" value="TreeGrafter"/>
</dbReference>
<gene>
    <name evidence="2" type="ORF">P4G45_14570</name>
</gene>
<dbReference type="GO" id="GO:0042578">
    <property type="term" value="F:phosphoric ester hydrolase activity"/>
    <property type="evidence" value="ECO:0007669"/>
    <property type="project" value="UniProtKB-ARBA"/>
</dbReference>
<dbReference type="InterPro" id="IPR017850">
    <property type="entry name" value="Alkaline_phosphatase_core_sf"/>
</dbReference>
<name>A0AAU7CW25_9BACT</name>
<evidence type="ECO:0000313" key="2">
    <source>
        <dbReference type="EMBL" id="XBH09698.1"/>
    </source>
</evidence>
<organism evidence="2">
    <name type="scientific">Edaphobacter paludis</name>
    <dbReference type="NCBI Taxonomy" id="3035702"/>
    <lineage>
        <taxon>Bacteria</taxon>
        <taxon>Pseudomonadati</taxon>
        <taxon>Acidobacteriota</taxon>
        <taxon>Terriglobia</taxon>
        <taxon>Terriglobales</taxon>
        <taxon>Acidobacteriaceae</taxon>
        <taxon>Edaphobacter</taxon>
    </lineage>
</organism>
<reference evidence="2" key="1">
    <citation type="submission" date="2023-03" db="EMBL/GenBank/DDBJ databases">
        <title>Edaphobacter sp.</title>
        <authorList>
            <person name="Huber K.J."/>
            <person name="Papendorf J."/>
            <person name="Pilke C."/>
            <person name="Bunk B."/>
            <person name="Sproeer C."/>
            <person name="Pester M."/>
        </authorList>
    </citation>
    <scope>NUCLEOTIDE SEQUENCE</scope>
    <source>
        <strain evidence="2">DSM 109919</strain>
    </source>
</reference>
<proteinExistence type="predicted"/>
<protein>
    <submittedName>
        <fullName evidence="2">Alkaline phosphatase family protein</fullName>
    </submittedName>
</protein>
<dbReference type="AlphaFoldDB" id="A0AAU7CW25"/>
<dbReference type="InterPro" id="IPR007312">
    <property type="entry name" value="Phosphoesterase"/>
</dbReference>
<keyword evidence="1" id="KW-0378">Hydrolase</keyword>
<dbReference type="EMBL" id="CP121194">
    <property type="protein sequence ID" value="XBH09698.1"/>
    <property type="molecule type" value="Genomic_DNA"/>
</dbReference>
<dbReference type="PANTHER" id="PTHR31956">
    <property type="entry name" value="NON-SPECIFIC PHOSPHOLIPASE C4-RELATED"/>
    <property type="match status" value="1"/>
</dbReference>
<dbReference type="SUPFAM" id="SSF53649">
    <property type="entry name" value="Alkaline phosphatase-like"/>
    <property type="match status" value="1"/>
</dbReference>
<dbReference type="PANTHER" id="PTHR31956:SF1">
    <property type="entry name" value="NON-SPECIFIC PHOSPHOLIPASE C1"/>
    <property type="match status" value="1"/>
</dbReference>
<dbReference type="Pfam" id="PF04185">
    <property type="entry name" value="Phosphoesterase"/>
    <property type="match status" value="1"/>
</dbReference>